<keyword evidence="2" id="KW-1185">Reference proteome</keyword>
<protein>
    <submittedName>
        <fullName evidence="1">Uncharacterized protein</fullName>
    </submittedName>
</protein>
<dbReference type="Proteomes" id="UP000442990">
    <property type="component" value="Unassembled WGS sequence"/>
</dbReference>
<proteinExistence type="predicted"/>
<dbReference type="AlphaFoldDB" id="A0A7J5D4Y2"/>
<comment type="caution">
    <text evidence="1">The sequence shown here is derived from an EMBL/GenBank/DDBJ whole genome shotgun (WGS) entry which is preliminary data.</text>
</comment>
<evidence type="ECO:0000313" key="1">
    <source>
        <dbReference type="EMBL" id="KAB1977879.1"/>
    </source>
</evidence>
<organism evidence="1 2">
    <name type="scientific">Streptomyces triticiradicis</name>
    <dbReference type="NCBI Taxonomy" id="2651189"/>
    <lineage>
        <taxon>Bacteria</taxon>
        <taxon>Bacillati</taxon>
        <taxon>Actinomycetota</taxon>
        <taxon>Actinomycetes</taxon>
        <taxon>Kitasatosporales</taxon>
        <taxon>Streptomycetaceae</taxon>
        <taxon>Streptomyces</taxon>
    </lineage>
</organism>
<accession>A0A7J5D4Y2</accession>
<dbReference type="EMBL" id="WBKG01000057">
    <property type="protein sequence ID" value="KAB1977879.1"/>
    <property type="molecule type" value="Genomic_DNA"/>
</dbReference>
<sequence length="97" mass="10396">MIRTEPHSDGSTVLVLLTVGLPLTLIEHRMALDPYLTWALLHTLTRDLDGIEPPGPNPQTAALLAALRTGDREAFAAAVDGYNHRILSLWADGSAAA</sequence>
<reference evidence="1 2" key="1">
    <citation type="submission" date="2019-09" db="EMBL/GenBank/DDBJ databases">
        <title>Isolation and identification of active actinomycetes.</title>
        <authorList>
            <person name="Yu Z."/>
            <person name="Han C."/>
            <person name="Yu B."/>
        </authorList>
    </citation>
    <scope>NUCLEOTIDE SEQUENCE [LARGE SCALE GENOMIC DNA]</scope>
    <source>
        <strain evidence="1 2">NEAU-H2</strain>
    </source>
</reference>
<evidence type="ECO:0000313" key="2">
    <source>
        <dbReference type="Proteomes" id="UP000442990"/>
    </source>
</evidence>
<name>A0A7J5D4Y2_9ACTN</name>
<gene>
    <name evidence="1" type="ORF">F8144_40805</name>
</gene>